<dbReference type="Pfam" id="PF00108">
    <property type="entry name" value="Thiolase_N"/>
    <property type="match status" value="1"/>
</dbReference>
<accession>A0A919MZW4</accession>
<dbReference type="PANTHER" id="PTHR42870:SF1">
    <property type="entry name" value="NON-SPECIFIC LIPID-TRANSFER PROTEIN-LIKE 2"/>
    <property type="match status" value="1"/>
</dbReference>
<dbReference type="GO" id="GO:0016747">
    <property type="term" value="F:acyltransferase activity, transferring groups other than amino-acyl groups"/>
    <property type="evidence" value="ECO:0007669"/>
    <property type="project" value="InterPro"/>
</dbReference>
<dbReference type="InterPro" id="IPR002155">
    <property type="entry name" value="Thiolase"/>
</dbReference>
<dbReference type="InterPro" id="IPR016039">
    <property type="entry name" value="Thiolase-like"/>
</dbReference>
<dbReference type="NCBIfam" id="NF005892">
    <property type="entry name" value="PRK07855.1"/>
    <property type="match status" value="1"/>
</dbReference>
<proteinExistence type="predicted"/>
<evidence type="ECO:0000313" key="3">
    <source>
        <dbReference type="EMBL" id="GIE94327.1"/>
    </source>
</evidence>
<evidence type="ECO:0000313" key="4">
    <source>
        <dbReference type="Proteomes" id="UP000636960"/>
    </source>
</evidence>
<dbReference type="InterPro" id="IPR020616">
    <property type="entry name" value="Thiolase_N"/>
</dbReference>
<dbReference type="PANTHER" id="PTHR42870">
    <property type="entry name" value="ACETYL-COA C-ACETYLTRANSFERASE"/>
    <property type="match status" value="1"/>
</dbReference>
<dbReference type="EMBL" id="BOMV01000012">
    <property type="protein sequence ID" value="GIE94327.1"/>
    <property type="molecule type" value="Genomic_DNA"/>
</dbReference>
<sequence>MGGRGGRAHRRRRARLGHRTGDAVIARTAAIAGIGATEFSKDSGRSELRLAVEAVRAALDDAGLSAADVRGLVTFTMDQNAEIEVARELGIGELTFLSRISYGGGAACAVVQQAVLAVAAGLAEVVVCYRAMNERSGRRFGQATTPPGVDAGWHYPMGLATPAAQVAMVARRYLHDYGATTEDLGRIAVAGRRHAATNPQAWFYGRPITLDDHRASRWIAEPLRLLDCCQESDGAVAVVVTSAARARDLRRPPAVIAAAAQGSGPGQFVMTSYYRDDIAALPEMGVVARQLWEQSGFTPADVRTAVLYDHFTPYVLLQLEELGFCGRGEARHLIADGGIELGGHLPVNPHGGQLGEAYIHGMNGIAEAVRQIRGTAANQIKGDGPVLVTAGTGVPTSGLLLTRG</sequence>
<organism evidence="3 4">
    <name type="scientific">Paractinoplanes rishiriensis</name>
    <dbReference type="NCBI Taxonomy" id="1050105"/>
    <lineage>
        <taxon>Bacteria</taxon>
        <taxon>Bacillati</taxon>
        <taxon>Actinomycetota</taxon>
        <taxon>Actinomycetes</taxon>
        <taxon>Micromonosporales</taxon>
        <taxon>Micromonosporaceae</taxon>
        <taxon>Paractinoplanes</taxon>
    </lineage>
</organism>
<dbReference type="PIRSF" id="PIRSF000429">
    <property type="entry name" value="Ac-CoA_Ac_transf"/>
    <property type="match status" value="1"/>
</dbReference>
<dbReference type="InterPro" id="IPR055140">
    <property type="entry name" value="Thiolase_C_2"/>
</dbReference>
<dbReference type="SUPFAM" id="SSF53901">
    <property type="entry name" value="Thiolase-like"/>
    <property type="match status" value="2"/>
</dbReference>
<name>A0A919MZW4_9ACTN</name>
<dbReference type="CDD" id="cd00829">
    <property type="entry name" value="SCP-x_thiolase"/>
    <property type="match status" value="1"/>
</dbReference>
<dbReference type="Gene3D" id="3.40.47.10">
    <property type="match status" value="1"/>
</dbReference>
<evidence type="ECO:0000259" key="1">
    <source>
        <dbReference type="Pfam" id="PF00108"/>
    </source>
</evidence>
<feature type="domain" description="Thiolase N-terminal" evidence="1">
    <location>
        <begin position="46"/>
        <end position="243"/>
    </location>
</feature>
<protein>
    <submittedName>
        <fullName evidence="3">Lipid-transfer protein</fullName>
    </submittedName>
</protein>
<reference evidence="3" key="1">
    <citation type="submission" date="2021-01" db="EMBL/GenBank/DDBJ databases">
        <title>Whole genome shotgun sequence of Actinoplanes rishiriensis NBRC 108556.</title>
        <authorList>
            <person name="Komaki H."/>
            <person name="Tamura T."/>
        </authorList>
    </citation>
    <scope>NUCLEOTIDE SEQUENCE</scope>
    <source>
        <strain evidence="3">NBRC 108556</strain>
    </source>
</reference>
<evidence type="ECO:0000259" key="2">
    <source>
        <dbReference type="Pfam" id="PF22691"/>
    </source>
</evidence>
<keyword evidence="4" id="KW-1185">Reference proteome</keyword>
<dbReference type="Pfam" id="PF22691">
    <property type="entry name" value="Thiolase_C_1"/>
    <property type="match status" value="1"/>
</dbReference>
<dbReference type="Proteomes" id="UP000636960">
    <property type="component" value="Unassembled WGS sequence"/>
</dbReference>
<gene>
    <name evidence="3" type="ORF">Ari01nite_17920</name>
</gene>
<dbReference type="AlphaFoldDB" id="A0A919MZW4"/>
<feature type="domain" description="Thiolase C-terminal" evidence="2">
    <location>
        <begin position="276"/>
        <end position="388"/>
    </location>
</feature>
<comment type="caution">
    <text evidence="3">The sequence shown here is derived from an EMBL/GenBank/DDBJ whole genome shotgun (WGS) entry which is preliminary data.</text>
</comment>